<comment type="caution">
    <text evidence="1">The sequence shown here is derived from an EMBL/GenBank/DDBJ whole genome shotgun (WGS) entry which is preliminary data.</text>
</comment>
<name>A0A934K7V2_9BACT</name>
<dbReference type="AlphaFoldDB" id="A0A934K7V2"/>
<sequence>MEVLGPKGPFPYGGVDRSTWMRNQLRVAAEILDNPGGGLLFATQTIGQVKAALGGQSGSSQLVNLLDQAEEQVVRRQFAQARALLSEMLRHLEPVAET</sequence>
<proteinExistence type="predicted"/>
<dbReference type="EMBL" id="JAEKNQ010000035">
    <property type="protein sequence ID" value="MBJ7603341.1"/>
    <property type="molecule type" value="Genomic_DNA"/>
</dbReference>
<evidence type="ECO:0000313" key="2">
    <source>
        <dbReference type="Proteomes" id="UP000620075"/>
    </source>
</evidence>
<evidence type="ECO:0000313" key="1">
    <source>
        <dbReference type="EMBL" id="MBJ7603341.1"/>
    </source>
</evidence>
<dbReference type="RefSeq" id="WP_338179191.1">
    <property type="nucleotide sequence ID" value="NZ_JAEKNQ010000035.1"/>
</dbReference>
<gene>
    <name evidence="1" type="ORF">JF888_09175</name>
</gene>
<reference evidence="1 2" key="1">
    <citation type="submission" date="2020-10" db="EMBL/GenBank/DDBJ databases">
        <title>Ca. Dormibacterota MAGs.</title>
        <authorList>
            <person name="Montgomery K."/>
        </authorList>
    </citation>
    <scope>NUCLEOTIDE SEQUENCE [LARGE SCALE GENOMIC DNA]</scope>
    <source>
        <strain evidence="1">SC8811_S16_3</strain>
    </source>
</reference>
<dbReference type="Proteomes" id="UP000620075">
    <property type="component" value="Unassembled WGS sequence"/>
</dbReference>
<accession>A0A934K7V2</accession>
<protein>
    <submittedName>
        <fullName evidence="1">Uncharacterized protein</fullName>
    </submittedName>
</protein>
<organism evidence="1 2">
    <name type="scientific">Candidatus Dormiibacter inghamiae</name>
    <dbReference type="NCBI Taxonomy" id="3127013"/>
    <lineage>
        <taxon>Bacteria</taxon>
        <taxon>Bacillati</taxon>
        <taxon>Candidatus Dormiibacterota</taxon>
        <taxon>Candidatus Dormibacteria</taxon>
        <taxon>Candidatus Dormibacterales</taxon>
        <taxon>Candidatus Dormibacteraceae</taxon>
        <taxon>Candidatus Dormiibacter</taxon>
    </lineage>
</organism>